<dbReference type="Proteomes" id="UP000241462">
    <property type="component" value="Unassembled WGS sequence"/>
</dbReference>
<dbReference type="InParanoid" id="A0A2T3AKV6"/>
<evidence type="ECO:0000259" key="1">
    <source>
        <dbReference type="Pfam" id="PF06985"/>
    </source>
</evidence>
<sequence>MARHTIGKASNTRGGSSQQLCERCRPWDDLVSISSGNNPLRLSNPIGGSVDSSLHVLLANTHCLICQAVASAITTRLAHEQRAEPQLNTHDVLVRNYGPYFLHSGFRDPSPADNESGSWMIDWSDPNCTRLRVIIKLDVFCSTENSMPVYYMTPQFCLRHARTKPTTLVAADPWEMPYFDITLLRTWIDTCDGIHAHENAAHDLETGPLPRDFRVVDVECMKVTRHVEPGSYVALSYMWEDNGHGGNHDQMTKMNQVVLENDGGLRNVRLPPILLDAISLCRNLGERYLWIDRLCIVQDDAQSKHSQISAMDAIYSSASFTIMAALNGRDGSAGLPGCPGRPRISSALQVPRACEGNRRGIIPVGLRQVVDASEWDRRGWTFQERLLSRRRLFITDHQVIFQCSSGTAYEELSYLPHNPDLVILGDIQGGYPEDMQTADLQEKMERRRQHRFQMPGFEDLYNHDSRAVLDTFSISRYEIGGTVDIDTYFESVADYTTRQLSFPSDILNAFAGVANRLGKDLHTPIAYGLPERYLAQSLLWRSAGVARLVRYSGFAEVAGTTSYVPSWSWASSGLSSDYAWCGGKSPTFDLSLVVSVVIFYLHDPETGLRMLEQERQWSACEDISADEIVMHDTPSAAQHGSASYAEAFYWNGCPHSPEQMLARRTLDAVACATAGHYPGALVFNTTTAELFVDWKKVRKGLASIVAPATGEVVGHVSLSSGSVAAFQGVKSKFVVVGGGLQRYEWTSPRVRKPFSLRFYVLLVEPMPGQPLVVRRVEVGYVYIDMWKACQPVWETVVLS</sequence>
<keyword evidence="3" id="KW-1185">Reference proteome</keyword>
<feature type="domain" description="Heterokaryon incompatibility" evidence="1">
    <location>
        <begin position="232"/>
        <end position="384"/>
    </location>
</feature>
<accession>A0A2T3AKV6</accession>
<dbReference type="STRING" id="2025994.A0A2T3AKV6"/>
<gene>
    <name evidence="2" type="ORF">BD289DRAFT_359853</name>
</gene>
<name>A0A2T3AKV6_9PEZI</name>
<dbReference type="Pfam" id="PF06985">
    <property type="entry name" value="HET"/>
    <property type="match status" value="1"/>
</dbReference>
<dbReference type="OrthoDB" id="5428863at2759"/>
<proteinExistence type="predicted"/>
<reference evidence="2 3" key="1">
    <citation type="journal article" date="2018" name="Mycol. Prog.">
        <title>Coniella lustricola, a new species from submerged detritus.</title>
        <authorList>
            <person name="Raudabaugh D.B."/>
            <person name="Iturriaga T."/>
            <person name="Carver A."/>
            <person name="Mondo S."/>
            <person name="Pangilinan J."/>
            <person name="Lipzen A."/>
            <person name="He G."/>
            <person name="Amirebrahimi M."/>
            <person name="Grigoriev I.V."/>
            <person name="Miller A.N."/>
        </authorList>
    </citation>
    <scope>NUCLEOTIDE SEQUENCE [LARGE SCALE GENOMIC DNA]</scope>
    <source>
        <strain evidence="2 3">B22-T-1</strain>
    </source>
</reference>
<dbReference type="PANTHER" id="PTHR33112">
    <property type="entry name" value="DOMAIN PROTEIN, PUTATIVE-RELATED"/>
    <property type="match status" value="1"/>
</dbReference>
<dbReference type="InterPro" id="IPR010730">
    <property type="entry name" value="HET"/>
</dbReference>
<dbReference type="EMBL" id="KZ678378">
    <property type="protein sequence ID" value="PSS02257.1"/>
    <property type="molecule type" value="Genomic_DNA"/>
</dbReference>
<dbReference type="AlphaFoldDB" id="A0A2T3AKV6"/>
<dbReference type="PANTHER" id="PTHR33112:SF12">
    <property type="entry name" value="HETEROKARYON INCOMPATIBILITY DOMAIN-CONTAINING PROTEIN"/>
    <property type="match status" value="1"/>
</dbReference>
<evidence type="ECO:0000313" key="3">
    <source>
        <dbReference type="Proteomes" id="UP000241462"/>
    </source>
</evidence>
<evidence type="ECO:0000313" key="2">
    <source>
        <dbReference type="EMBL" id="PSS02257.1"/>
    </source>
</evidence>
<protein>
    <submittedName>
        <fullName evidence="2">Heterokaryon incompatibility protein-domain-containing protein</fullName>
    </submittedName>
</protein>
<organism evidence="2 3">
    <name type="scientific">Coniella lustricola</name>
    <dbReference type="NCBI Taxonomy" id="2025994"/>
    <lineage>
        <taxon>Eukaryota</taxon>
        <taxon>Fungi</taxon>
        <taxon>Dikarya</taxon>
        <taxon>Ascomycota</taxon>
        <taxon>Pezizomycotina</taxon>
        <taxon>Sordariomycetes</taxon>
        <taxon>Sordariomycetidae</taxon>
        <taxon>Diaporthales</taxon>
        <taxon>Schizoparmaceae</taxon>
        <taxon>Coniella</taxon>
    </lineage>
</organism>